<dbReference type="InterPro" id="IPR016024">
    <property type="entry name" value="ARM-type_fold"/>
</dbReference>
<dbReference type="Pfam" id="PF13646">
    <property type="entry name" value="HEAT_2"/>
    <property type="match status" value="1"/>
</dbReference>
<protein>
    <recommendedName>
        <fullName evidence="3">HEAT repeat domain-containing protein</fullName>
    </recommendedName>
</protein>
<dbReference type="Gene3D" id="1.25.10.10">
    <property type="entry name" value="Leucine-rich Repeat Variant"/>
    <property type="match status" value="1"/>
</dbReference>
<dbReference type="PANTHER" id="PTHR12697">
    <property type="entry name" value="PBS LYASE HEAT-LIKE PROTEIN"/>
    <property type="match status" value="1"/>
</dbReference>
<dbReference type="SUPFAM" id="SSF48371">
    <property type="entry name" value="ARM repeat"/>
    <property type="match status" value="2"/>
</dbReference>
<dbReference type="GO" id="GO:0016491">
    <property type="term" value="F:oxidoreductase activity"/>
    <property type="evidence" value="ECO:0007669"/>
    <property type="project" value="TreeGrafter"/>
</dbReference>
<dbReference type="InterPro" id="IPR011989">
    <property type="entry name" value="ARM-like"/>
</dbReference>
<proteinExistence type="predicted"/>
<organism evidence="1 2">
    <name type="scientific">Eiseniibacteriota bacterium</name>
    <dbReference type="NCBI Taxonomy" id="2212470"/>
    <lineage>
        <taxon>Bacteria</taxon>
        <taxon>Candidatus Eiseniibacteriota</taxon>
    </lineage>
</organism>
<dbReference type="EMBL" id="VBPB01000358">
    <property type="protein sequence ID" value="TMQ68955.1"/>
    <property type="molecule type" value="Genomic_DNA"/>
</dbReference>
<comment type="caution">
    <text evidence="1">The sequence shown here is derived from an EMBL/GenBank/DDBJ whole genome shotgun (WGS) entry which is preliminary data.</text>
</comment>
<gene>
    <name evidence="1" type="ORF">E6K81_16050</name>
</gene>
<name>A0A538TZ76_UNCEI</name>
<accession>A0A538TZ76</accession>
<dbReference type="AlphaFoldDB" id="A0A538TZ76"/>
<dbReference type="PANTHER" id="PTHR12697:SF5">
    <property type="entry name" value="DEOXYHYPUSINE HYDROXYLASE"/>
    <property type="match status" value="1"/>
</dbReference>
<dbReference type="Proteomes" id="UP000319771">
    <property type="component" value="Unassembled WGS sequence"/>
</dbReference>
<evidence type="ECO:0000313" key="1">
    <source>
        <dbReference type="EMBL" id="TMQ68955.1"/>
    </source>
</evidence>
<evidence type="ECO:0008006" key="3">
    <source>
        <dbReference type="Google" id="ProtNLM"/>
    </source>
</evidence>
<evidence type="ECO:0000313" key="2">
    <source>
        <dbReference type="Proteomes" id="UP000319771"/>
    </source>
</evidence>
<reference evidence="1 2" key="1">
    <citation type="journal article" date="2019" name="Nat. Microbiol.">
        <title>Mediterranean grassland soil C-N compound turnover is dependent on rainfall and depth, and is mediated by genomically divergent microorganisms.</title>
        <authorList>
            <person name="Diamond S."/>
            <person name="Andeer P.F."/>
            <person name="Li Z."/>
            <person name="Crits-Christoph A."/>
            <person name="Burstein D."/>
            <person name="Anantharaman K."/>
            <person name="Lane K.R."/>
            <person name="Thomas B.C."/>
            <person name="Pan C."/>
            <person name="Northen T.R."/>
            <person name="Banfield J.F."/>
        </authorList>
    </citation>
    <scope>NUCLEOTIDE SEQUENCE [LARGE SCALE GENOMIC DNA]</scope>
    <source>
        <strain evidence="1">WS_11</strain>
    </source>
</reference>
<sequence>MLAAIHDLADYTHSKAMSEAVTEGKWKPELLITLGKVGLPRYAHFIARHRNDSDAVVRQAVAVGLGLIDNDAITIPVLVELLSQGDAKKDFDVRWESAHSLQAIAARKGLASVQGRLQRLLEDPDSMTAVLAGGVLASAGDPRGVATLRTLAGHRNAKIRQEALLWLASVRDRRLKDVAEHRLRDESLAVRACAIYMLGMLGDSTLIPELEQAAREAIEYEKELRAKTGATDERYGLYAFDPRETLEEAIGLARKGTGK</sequence>